<proteinExistence type="inferred from homology"/>
<dbReference type="InterPro" id="IPR036728">
    <property type="entry name" value="PBP_GOBP_sf"/>
</dbReference>
<dbReference type="EMBL" id="GGFL01015250">
    <property type="protein sequence ID" value="MBW79428.1"/>
    <property type="molecule type" value="Transcribed_RNA"/>
</dbReference>
<organism evidence="5">
    <name type="scientific">Anopheles darlingi</name>
    <name type="common">Mosquito</name>
    <dbReference type="NCBI Taxonomy" id="43151"/>
    <lineage>
        <taxon>Eukaryota</taxon>
        <taxon>Metazoa</taxon>
        <taxon>Ecdysozoa</taxon>
        <taxon>Arthropoda</taxon>
        <taxon>Hexapoda</taxon>
        <taxon>Insecta</taxon>
        <taxon>Pterygota</taxon>
        <taxon>Neoptera</taxon>
        <taxon>Endopterygota</taxon>
        <taxon>Diptera</taxon>
        <taxon>Nematocera</taxon>
        <taxon>Culicoidea</taxon>
        <taxon>Culicidae</taxon>
        <taxon>Anophelinae</taxon>
        <taxon>Anopheles</taxon>
    </lineage>
</organism>
<reference evidence="5" key="1">
    <citation type="submission" date="2018-01" db="EMBL/GenBank/DDBJ databases">
        <title>An insight into the sialome of Amazonian anophelines.</title>
        <authorList>
            <person name="Ribeiro J.M."/>
            <person name="Scarpassa V."/>
            <person name="Calvo E."/>
        </authorList>
    </citation>
    <scope>NUCLEOTIDE SEQUENCE</scope>
</reference>
<evidence type="ECO:0000256" key="2">
    <source>
        <dbReference type="ARBA" id="ARBA00008098"/>
    </source>
</evidence>
<evidence type="ECO:0000256" key="3">
    <source>
        <dbReference type="ARBA" id="ARBA00022525"/>
    </source>
</evidence>
<keyword evidence="4" id="KW-0732">Signal</keyword>
<accession>A0A2M4DQK7</accession>
<feature type="signal peptide" evidence="4">
    <location>
        <begin position="1"/>
        <end position="19"/>
    </location>
</feature>
<evidence type="ECO:0000313" key="5">
    <source>
        <dbReference type="EMBL" id="MBW79428.1"/>
    </source>
</evidence>
<dbReference type="GO" id="GO:0005549">
    <property type="term" value="F:odorant binding"/>
    <property type="evidence" value="ECO:0007669"/>
    <property type="project" value="InterPro"/>
</dbReference>
<keyword evidence="3" id="KW-0964">Secreted</keyword>
<comment type="similarity">
    <text evidence="2">Belongs to the PBP/GOBP family.</text>
</comment>
<dbReference type="GO" id="GO:0005576">
    <property type="term" value="C:extracellular region"/>
    <property type="evidence" value="ECO:0007669"/>
    <property type="project" value="UniProtKB-SubCell"/>
</dbReference>
<comment type="subcellular location">
    <subcellularLocation>
        <location evidence="1">Secreted</location>
    </subcellularLocation>
</comment>
<feature type="chain" id="PRO_5014947807" evidence="4">
    <location>
        <begin position="20"/>
        <end position="136"/>
    </location>
</feature>
<dbReference type="SUPFAM" id="SSF47565">
    <property type="entry name" value="Insect pheromone/odorant-binding proteins"/>
    <property type="match status" value="1"/>
</dbReference>
<name>A0A2M4DQK7_ANODA</name>
<dbReference type="AlphaFoldDB" id="A0A2M4DQK7"/>
<evidence type="ECO:0000256" key="1">
    <source>
        <dbReference type="ARBA" id="ARBA00004613"/>
    </source>
</evidence>
<protein>
    <submittedName>
        <fullName evidence="5">Putative short from d7 salivary protein</fullName>
    </submittedName>
</protein>
<sequence>MWKSTALTLFVIVLVQVAGYSLDQCKSVFSDSAKKQFCKTKRFETIPGVDMDKALDCVLQAVNVVDKTGYANYHGLYQPMNNVEQHRKHDFNLEICIGKSFRLEPKIKRANAFYKCIMNTDSKDTFKKVLNARVCN</sequence>
<dbReference type="VEuPathDB" id="VectorBase:ADAR2_011707"/>
<evidence type="ECO:0000256" key="4">
    <source>
        <dbReference type="SAM" id="SignalP"/>
    </source>
</evidence>
<dbReference type="Gene3D" id="1.10.238.20">
    <property type="entry name" value="Pheromone/general odorant binding protein domain"/>
    <property type="match status" value="1"/>
</dbReference>